<keyword evidence="3" id="KW-1185">Reference proteome</keyword>
<evidence type="ECO:0000256" key="1">
    <source>
        <dbReference type="SAM" id="MobiDB-lite"/>
    </source>
</evidence>
<evidence type="ECO:0000313" key="2">
    <source>
        <dbReference type="Ensembl" id="ENSCUSP00005023108.1"/>
    </source>
</evidence>
<feature type="region of interest" description="Disordered" evidence="1">
    <location>
        <begin position="92"/>
        <end position="121"/>
    </location>
</feature>
<dbReference type="Proteomes" id="UP000694563">
    <property type="component" value="Chromosome 13"/>
</dbReference>
<feature type="region of interest" description="Disordered" evidence="1">
    <location>
        <begin position="1"/>
        <end position="21"/>
    </location>
</feature>
<dbReference type="Ensembl" id="ENSCUST00005023931.1">
    <property type="protein sequence ID" value="ENSCUSP00005023108.1"/>
    <property type="gene ID" value="ENSCUSG00005014545.1"/>
</dbReference>
<name>A0A8C3Y8G7_CATUS</name>
<protein>
    <submittedName>
        <fullName evidence="2">Uncharacterized protein</fullName>
    </submittedName>
</protein>
<reference evidence="2" key="1">
    <citation type="submission" date="2020-10" db="EMBL/GenBank/DDBJ databases">
        <title>Catharus ustulatus (Swainson's thrush) genome, bCatUst1, primary haplotype v2.</title>
        <authorList>
            <person name="Delmore K."/>
            <person name="Vafadar M."/>
            <person name="Formenti G."/>
            <person name="Chow W."/>
            <person name="Pelan S."/>
            <person name="Howe K."/>
            <person name="Rhie A."/>
            <person name="Mountcastle J."/>
            <person name="Haase B."/>
            <person name="Fedrigo O."/>
            <person name="Jarvis E.D."/>
        </authorList>
    </citation>
    <scope>NUCLEOTIDE SEQUENCE [LARGE SCALE GENOMIC DNA]</scope>
</reference>
<reference evidence="2" key="2">
    <citation type="submission" date="2025-08" db="UniProtKB">
        <authorList>
            <consortium name="Ensembl"/>
        </authorList>
    </citation>
    <scope>IDENTIFICATION</scope>
</reference>
<evidence type="ECO:0000313" key="3">
    <source>
        <dbReference type="Proteomes" id="UP000694563"/>
    </source>
</evidence>
<accession>A0A8C3Y8G7</accession>
<proteinExistence type="predicted"/>
<dbReference type="AlphaFoldDB" id="A0A8C3Y8G7"/>
<reference evidence="2" key="3">
    <citation type="submission" date="2025-09" db="UniProtKB">
        <authorList>
            <consortium name="Ensembl"/>
        </authorList>
    </citation>
    <scope>IDENTIFICATION</scope>
</reference>
<sequence>YLTLAKGSPGKKRGNPVPSSQQLALEPASFLVAFRLTEANVAPEAGECSLGMQCFCFRKGGGKVQPSWAGAPSLEGSTFPIPGTAALALRENSHHGQQDSGLQEGARRQLLPDGAACSSQP</sequence>
<organism evidence="2 3">
    <name type="scientific">Catharus ustulatus</name>
    <name type="common">Russet-backed thrush</name>
    <name type="synonym">Hylocichla ustulatus</name>
    <dbReference type="NCBI Taxonomy" id="91951"/>
    <lineage>
        <taxon>Eukaryota</taxon>
        <taxon>Metazoa</taxon>
        <taxon>Chordata</taxon>
        <taxon>Craniata</taxon>
        <taxon>Vertebrata</taxon>
        <taxon>Euteleostomi</taxon>
        <taxon>Archelosauria</taxon>
        <taxon>Archosauria</taxon>
        <taxon>Dinosauria</taxon>
        <taxon>Saurischia</taxon>
        <taxon>Theropoda</taxon>
        <taxon>Coelurosauria</taxon>
        <taxon>Aves</taxon>
        <taxon>Neognathae</taxon>
        <taxon>Neoaves</taxon>
        <taxon>Telluraves</taxon>
        <taxon>Australaves</taxon>
        <taxon>Passeriformes</taxon>
        <taxon>Turdidae</taxon>
        <taxon>Catharus</taxon>
    </lineage>
</organism>